<dbReference type="EMBL" id="FOVH01000001">
    <property type="protein sequence ID" value="SFN19620.1"/>
    <property type="molecule type" value="Genomic_DNA"/>
</dbReference>
<dbReference type="InterPro" id="IPR026467">
    <property type="entry name" value="Ser/Gly_Cys_C_dom"/>
</dbReference>
<protein>
    <submittedName>
        <fullName evidence="2">TIGR04222 domain-containing protein</fullName>
    </submittedName>
</protein>
<feature type="transmembrane region" description="Helical" evidence="1">
    <location>
        <begin position="6"/>
        <end position="27"/>
    </location>
</feature>
<keyword evidence="1" id="KW-0812">Transmembrane</keyword>
<keyword evidence="1" id="KW-1133">Transmembrane helix</keyword>
<evidence type="ECO:0000313" key="3">
    <source>
        <dbReference type="Proteomes" id="UP000183413"/>
    </source>
</evidence>
<gene>
    <name evidence="2" type="ORF">SAMN04489713_101630</name>
</gene>
<dbReference type="STRING" id="1993.SAMN04489713_101630"/>
<dbReference type="eggNOG" id="ENOG50333NE">
    <property type="taxonomic scope" value="Bacteria"/>
</dbReference>
<proteinExistence type="predicted"/>
<sequence length="328" mass="32042">MMDEIWGLGLGFLAAHILVGLVLLAVLRRMRAELIQGGPPSRELHPYEVAYLHGGGRHAIAASVTALRLDRAVDAYADGGLVATAPVGDGPRAAGKPLDAAVYAAIVGGGSTLAGLTADAGVRAALDQLRDGLVAQGMVVPEGARRRLRIFPPVLYGWVLVGFGSFVMTDVFGGFPGVLLPIAALLGLAIAGGVMLGSGDERTEEGARAVERVKESNPHLDPAITPVYAGIAAPAVLMGVALFGTAALMAFDPMFAQSAGLGRYLELTGVAATSGGYVGSSCSSTASVCSSSSCGGGGSCGGGSCGGGGGGSCGGGGGGGGGGCGGGG</sequence>
<reference evidence="2 3" key="1">
    <citation type="submission" date="2016-10" db="EMBL/GenBank/DDBJ databases">
        <authorList>
            <person name="de Groot N.N."/>
        </authorList>
    </citation>
    <scope>NUCLEOTIDE SEQUENCE [LARGE SCALE GENOMIC DNA]</scope>
    <source>
        <strain evidence="2 3">DSM 43067</strain>
    </source>
</reference>
<organism evidence="2 3">
    <name type="scientific">Actinomadura madurae</name>
    <dbReference type="NCBI Taxonomy" id="1993"/>
    <lineage>
        <taxon>Bacteria</taxon>
        <taxon>Bacillati</taxon>
        <taxon>Actinomycetota</taxon>
        <taxon>Actinomycetes</taxon>
        <taxon>Streptosporangiales</taxon>
        <taxon>Thermomonosporaceae</taxon>
        <taxon>Actinomadura</taxon>
    </lineage>
</organism>
<feature type="transmembrane region" description="Helical" evidence="1">
    <location>
        <begin position="227"/>
        <end position="251"/>
    </location>
</feature>
<dbReference type="NCBIfam" id="TIGR04222">
    <property type="entry name" value="near_uncomplex"/>
    <property type="match status" value="1"/>
</dbReference>
<dbReference type="Proteomes" id="UP000183413">
    <property type="component" value="Unassembled WGS sequence"/>
</dbReference>
<feature type="transmembrane region" description="Helical" evidence="1">
    <location>
        <begin position="154"/>
        <end position="172"/>
    </location>
</feature>
<feature type="transmembrane region" description="Helical" evidence="1">
    <location>
        <begin position="178"/>
        <end position="198"/>
    </location>
</feature>
<name>A0A1I4X2N9_9ACTN</name>
<keyword evidence="3" id="KW-1185">Reference proteome</keyword>
<dbReference type="InParanoid" id="A0A1I4X2N9"/>
<keyword evidence="1" id="KW-0472">Membrane</keyword>
<accession>A0A1I4X2N9</accession>
<dbReference type="AlphaFoldDB" id="A0A1I4X2N9"/>
<evidence type="ECO:0000313" key="2">
    <source>
        <dbReference type="EMBL" id="SFN19620.1"/>
    </source>
</evidence>
<evidence type="ECO:0000256" key="1">
    <source>
        <dbReference type="SAM" id="Phobius"/>
    </source>
</evidence>
<dbReference type="RefSeq" id="WP_075019831.1">
    <property type="nucleotide sequence ID" value="NZ_FOVH01000001.1"/>
</dbReference>